<name>A0A420EQ15_9SPHN</name>
<feature type="compositionally biased region" description="Basic and acidic residues" evidence="1">
    <location>
        <begin position="28"/>
        <end position="42"/>
    </location>
</feature>
<gene>
    <name evidence="2" type="ORF">D6851_04775</name>
</gene>
<comment type="caution">
    <text evidence="2">The sequence shown here is derived from an EMBL/GenBank/DDBJ whole genome shotgun (WGS) entry which is preliminary data.</text>
</comment>
<dbReference type="Proteomes" id="UP000284395">
    <property type="component" value="Unassembled WGS sequence"/>
</dbReference>
<evidence type="ECO:0000313" key="3">
    <source>
        <dbReference type="Proteomes" id="UP000284395"/>
    </source>
</evidence>
<feature type="region of interest" description="Disordered" evidence="1">
    <location>
        <begin position="1"/>
        <end position="72"/>
    </location>
</feature>
<evidence type="ECO:0000313" key="2">
    <source>
        <dbReference type="EMBL" id="RKF22773.1"/>
    </source>
</evidence>
<dbReference type="EMBL" id="RAPF01000002">
    <property type="protein sequence ID" value="RKF22773.1"/>
    <property type="molecule type" value="Genomic_DNA"/>
</dbReference>
<sequence>MTLSSTLAACQKSDSDPGPGGVTVGEAKALDEAAEMLEKPQLPEEALEPGQEPAPDEQQARPQEVSEGPEGA</sequence>
<evidence type="ECO:0000256" key="1">
    <source>
        <dbReference type="SAM" id="MobiDB-lite"/>
    </source>
</evidence>
<dbReference type="AlphaFoldDB" id="A0A420EQ15"/>
<accession>A0A420EQ15</accession>
<dbReference type="OrthoDB" id="7429203at2"/>
<protein>
    <submittedName>
        <fullName evidence="2">Uncharacterized protein</fullName>
    </submittedName>
</protein>
<organism evidence="2 3">
    <name type="scientific">Altericroceibacterium spongiae</name>
    <dbReference type="NCBI Taxonomy" id="2320269"/>
    <lineage>
        <taxon>Bacteria</taxon>
        <taxon>Pseudomonadati</taxon>
        <taxon>Pseudomonadota</taxon>
        <taxon>Alphaproteobacteria</taxon>
        <taxon>Sphingomonadales</taxon>
        <taxon>Erythrobacteraceae</taxon>
        <taxon>Altericroceibacterium</taxon>
    </lineage>
</organism>
<keyword evidence="3" id="KW-1185">Reference proteome</keyword>
<proteinExistence type="predicted"/>
<reference evidence="2 3" key="1">
    <citation type="submission" date="2018-09" db="EMBL/GenBank/DDBJ databases">
        <title>Altererythrobacter spongiae sp. nov., isolated from a marine sponge.</title>
        <authorList>
            <person name="Zhuang L."/>
            <person name="Luo L."/>
        </authorList>
    </citation>
    <scope>NUCLEOTIDE SEQUENCE [LARGE SCALE GENOMIC DNA]</scope>
    <source>
        <strain evidence="2 3">HN-Y73</strain>
    </source>
</reference>